<keyword evidence="6" id="KW-0812">Transmembrane</keyword>
<name>A0A2N9H2M0_FAGSY</name>
<accession>A0A2N9H2M0</accession>
<protein>
    <recommendedName>
        <fullName evidence="8">Cytochrome P450</fullName>
    </recommendedName>
</protein>
<evidence type="ECO:0000256" key="2">
    <source>
        <dbReference type="ARBA" id="ARBA00022723"/>
    </source>
</evidence>
<evidence type="ECO:0008006" key="8">
    <source>
        <dbReference type="Google" id="ProtNLM"/>
    </source>
</evidence>
<dbReference type="InterPro" id="IPR002401">
    <property type="entry name" value="Cyt_P450_E_grp-I"/>
</dbReference>
<dbReference type="InterPro" id="IPR050651">
    <property type="entry name" value="Plant_Cytochrome_P450_Monoox"/>
</dbReference>
<evidence type="ECO:0000256" key="5">
    <source>
        <dbReference type="ARBA" id="ARBA00023033"/>
    </source>
</evidence>
<dbReference type="PANTHER" id="PTHR47947">
    <property type="entry name" value="CYTOCHROME P450 82C3-RELATED"/>
    <property type="match status" value="1"/>
</dbReference>
<organism evidence="7">
    <name type="scientific">Fagus sylvatica</name>
    <name type="common">Beechnut</name>
    <dbReference type="NCBI Taxonomy" id="28930"/>
    <lineage>
        <taxon>Eukaryota</taxon>
        <taxon>Viridiplantae</taxon>
        <taxon>Streptophyta</taxon>
        <taxon>Embryophyta</taxon>
        <taxon>Tracheophyta</taxon>
        <taxon>Spermatophyta</taxon>
        <taxon>Magnoliopsida</taxon>
        <taxon>eudicotyledons</taxon>
        <taxon>Gunneridae</taxon>
        <taxon>Pentapetalae</taxon>
        <taxon>rosids</taxon>
        <taxon>fabids</taxon>
        <taxon>Fagales</taxon>
        <taxon>Fagaceae</taxon>
        <taxon>Fagus</taxon>
    </lineage>
</organism>
<dbReference type="EMBL" id="OIVN01002736">
    <property type="protein sequence ID" value="SPD06043.1"/>
    <property type="molecule type" value="Genomic_DNA"/>
</dbReference>
<keyword evidence="6" id="KW-0472">Membrane</keyword>
<reference evidence="7" key="1">
    <citation type="submission" date="2018-02" db="EMBL/GenBank/DDBJ databases">
        <authorList>
            <person name="Cohen D.B."/>
            <person name="Kent A.D."/>
        </authorList>
    </citation>
    <scope>NUCLEOTIDE SEQUENCE</scope>
</reference>
<evidence type="ECO:0000256" key="4">
    <source>
        <dbReference type="ARBA" id="ARBA00023004"/>
    </source>
</evidence>
<keyword evidence="2" id="KW-0479">Metal-binding</keyword>
<dbReference type="SUPFAM" id="SSF48264">
    <property type="entry name" value="Cytochrome P450"/>
    <property type="match status" value="1"/>
</dbReference>
<dbReference type="GO" id="GO:0020037">
    <property type="term" value="F:heme binding"/>
    <property type="evidence" value="ECO:0007669"/>
    <property type="project" value="InterPro"/>
</dbReference>
<evidence type="ECO:0000256" key="1">
    <source>
        <dbReference type="ARBA" id="ARBA00022617"/>
    </source>
</evidence>
<keyword evidence="1" id="KW-0349">Heme</keyword>
<dbReference type="InterPro" id="IPR036396">
    <property type="entry name" value="Cyt_P450_sf"/>
</dbReference>
<dbReference type="GO" id="GO:0004497">
    <property type="term" value="F:monooxygenase activity"/>
    <property type="evidence" value="ECO:0007669"/>
    <property type="project" value="UniProtKB-KW"/>
</dbReference>
<dbReference type="GO" id="GO:0016705">
    <property type="term" value="F:oxidoreductase activity, acting on paired donors, with incorporation or reduction of molecular oxygen"/>
    <property type="evidence" value="ECO:0007669"/>
    <property type="project" value="InterPro"/>
</dbReference>
<evidence type="ECO:0000256" key="3">
    <source>
        <dbReference type="ARBA" id="ARBA00023002"/>
    </source>
</evidence>
<proteinExistence type="predicted"/>
<evidence type="ECO:0000256" key="6">
    <source>
        <dbReference type="SAM" id="Phobius"/>
    </source>
</evidence>
<dbReference type="PRINTS" id="PR00463">
    <property type="entry name" value="EP450I"/>
</dbReference>
<keyword evidence="3" id="KW-0560">Oxidoreductase</keyword>
<sequence length="312" mass="34834">MDFLSPSLNSAIVGVIAIILFSHYFLRRSKVGLAKTPPIPQGAWPIIGHLPLLGGTKPPYRTLGAMADKYGPAFTIQLGFHRALVVSSWEMAKECFTTNDLAVSSRPQLVAAKHMGYNSAIRLEQLSYVRVSEVETSLKELYTLWTKRKNESGQILVEMKQWFADLTLNVILRMIAGKRYYGDHSDAGDKEVARRCQKAMEEFLRYTGLFVVSDAIPCLGWLDIGGHEKAMKKVAKEFDTILEEWLEEHKQKRASGEAKGPQDFMDVMLSVLDGKDLEGFDADTVNKATSMVRIPFSLLGFNCASRVVVEPA</sequence>
<dbReference type="InterPro" id="IPR001128">
    <property type="entry name" value="Cyt_P450"/>
</dbReference>
<feature type="transmembrane region" description="Helical" evidence="6">
    <location>
        <begin position="6"/>
        <end position="26"/>
    </location>
</feature>
<dbReference type="AlphaFoldDB" id="A0A2N9H2M0"/>
<dbReference type="GO" id="GO:0005506">
    <property type="term" value="F:iron ion binding"/>
    <property type="evidence" value="ECO:0007669"/>
    <property type="project" value="InterPro"/>
</dbReference>
<keyword evidence="6" id="KW-1133">Transmembrane helix</keyword>
<dbReference type="Gene3D" id="1.10.630.10">
    <property type="entry name" value="Cytochrome P450"/>
    <property type="match status" value="1"/>
</dbReference>
<dbReference type="PANTHER" id="PTHR47947:SF39">
    <property type="entry name" value="CYTOCHROME P450"/>
    <property type="match status" value="1"/>
</dbReference>
<gene>
    <name evidence="7" type="ORF">FSB_LOCUS33925</name>
</gene>
<keyword evidence="5" id="KW-0503">Monooxygenase</keyword>
<keyword evidence="4" id="KW-0408">Iron</keyword>
<evidence type="ECO:0000313" key="7">
    <source>
        <dbReference type="EMBL" id="SPD06043.1"/>
    </source>
</evidence>
<dbReference type="Pfam" id="PF00067">
    <property type="entry name" value="p450"/>
    <property type="match status" value="2"/>
</dbReference>